<keyword evidence="2" id="KW-1185">Reference proteome</keyword>
<comment type="caution">
    <text evidence="1">The sequence shown here is derived from an EMBL/GenBank/DDBJ whole genome shotgun (WGS) entry which is preliminary data.</text>
</comment>
<dbReference type="AlphaFoldDB" id="A0AAN8X1E8"/>
<gene>
    <name evidence="1" type="ORF">SK128_016308</name>
</gene>
<reference evidence="1 2" key="1">
    <citation type="submission" date="2023-11" db="EMBL/GenBank/DDBJ databases">
        <title>Halocaridina rubra genome assembly.</title>
        <authorList>
            <person name="Smith C."/>
        </authorList>
    </citation>
    <scope>NUCLEOTIDE SEQUENCE [LARGE SCALE GENOMIC DNA]</scope>
    <source>
        <strain evidence="1">EP-1</strain>
        <tissue evidence="1">Whole</tissue>
    </source>
</reference>
<accession>A0AAN8X1E8</accession>
<proteinExistence type="predicted"/>
<name>A0AAN8X1E8_HALRR</name>
<sequence length="772" mass="88151">MSGRLLGDDVKLECKLRLESHLQEAGPCLACLHPDALKLYTPSPSGLGEGYEVSLDALIGCTRLDGTVARTWIVGAEEDRGHNTLVQHIAHLWCSAQSSVSSYQGLMAFNSEHVSIEGCWEAVKTILSDTLERWGAPDLAEWMEGNRVLIIIEDFDYRKCKEYIKETLEEWECADFLLLTSPSYVTYSAELFAEYLPTLKFTIVDMNMPTILSLAGTVLDSGNKQKFRTWCTENWGIASEILTYPSLIKPLCQAWKSKYISSATKTTTQLLWNILESHIADNMHMELKDIEKWFLTIGSFARMSLEDRNRKHIDRIEVMDKAQDIFPSGFAEQLVTNTIPCGFSLLWYTNIYYPHPVKQFLAAWDAIQQLINGVRLKLLTKYLIDEDSVVIYAAGHLVRILEFQPEYEDKNVSRCAKHLILHMDRAKHRFVYTLRVIQEFLVHPWIIDSFKAEVVLGRHWEIHDKGMLVLPISTLLKFHSPEKIFLLISKKKEAPDLEGVIQLLSQTSIPLALIESSHLEWESPLTTDALVKTVQSGTAQLQDLVGSLSADTIHNLGNQEQTRHLVCLKLRVTELNAVRELFNTPSHLPHLMWLSPDFDLPLVDLKHIQLPEITTPLMDVGFRDIRDDDIPSLCEFLVSIRKGYIAMHLTRCLATPQGVVTLLRQLHRGGLMMTADSKSVNRYRRWRYPALSTIHPGEELAQEKVQHLLGYDERHHYNDNDIRSTALADQDNICALVECLETMESLLCFRYSCSNYLVIKHCNGNVEFKNLM</sequence>
<dbReference type="Proteomes" id="UP001381693">
    <property type="component" value="Unassembled WGS sequence"/>
</dbReference>
<evidence type="ECO:0000313" key="1">
    <source>
        <dbReference type="EMBL" id="KAK7074747.1"/>
    </source>
</evidence>
<evidence type="ECO:0000313" key="2">
    <source>
        <dbReference type="Proteomes" id="UP001381693"/>
    </source>
</evidence>
<organism evidence="1 2">
    <name type="scientific">Halocaridina rubra</name>
    <name type="common">Hawaiian red shrimp</name>
    <dbReference type="NCBI Taxonomy" id="373956"/>
    <lineage>
        <taxon>Eukaryota</taxon>
        <taxon>Metazoa</taxon>
        <taxon>Ecdysozoa</taxon>
        <taxon>Arthropoda</taxon>
        <taxon>Crustacea</taxon>
        <taxon>Multicrustacea</taxon>
        <taxon>Malacostraca</taxon>
        <taxon>Eumalacostraca</taxon>
        <taxon>Eucarida</taxon>
        <taxon>Decapoda</taxon>
        <taxon>Pleocyemata</taxon>
        <taxon>Caridea</taxon>
        <taxon>Atyoidea</taxon>
        <taxon>Atyidae</taxon>
        <taxon>Halocaridina</taxon>
    </lineage>
</organism>
<protein>
    <submittedName>
        <fullName evidence="1">Uncharacterized protein</fullName>
    </submittedName>
</protein>
<dbReference type="EMBL" id="JAXCGZ010011469">
    <property type="protein sequence ID" value="KAK7074747.1"/>
    <property type="molecule type" value="Genomic_DNA"/>
</dbReference>